<dbReference type="SMART" id="SM00530">
    <property type="entry name" value="HTH_XRE"/>
    <property type="match status" value="1"/>
</dbReference>
<dbReference type="GeneID" id="55565427"/>
<dbReference type="Gene3D" id="3.30.460.10">
    <property type="entry name" value="Beta Polymerase, domain 2"/>
    <property type="match status" value="1"/>
</dbReference>
<keyword evidence="2" id="KW-0540">Nuclease</keyword>
<dbReference type="GO" id="GO:0110001">
    <property type="term" value="C:toxin-antitoxin complex"/>
    <property type="evidence" value="ECO:0007669"/>
    <property type="project" value="InterPro"/>
</dbReference>
<dbReference type="Gene3D" id="1.10.260.40">
    <property type="entry name" value="lambda repressor-like DNA-binding domains"/>
    <property type="match status" value="1"/>
</dbReference>
<dbReference type="InterPro" id="IPR043519">
    <property type="entry name" value="NT_sf"/>
</dbReference>
<dbReference type="InterPro" id="IPR010982">
    <property type="entry name" value="Lambda_DNA-bd_dom_sf"/>
</dbReference>
<protein>
    <submittedName>
        <fullName evidence="5">Plasmid maintenance system antidote protein</fullName>
    </submittedName>
</protein>
<evidence type="ECO:0000313" key="6">
    <source>
        <dbReference type="Proteomes" id="UP000250245"/>
    </source>
</evidence>
<dbReference type="InterPro" id="IPR008201">
    <property type="entry name" value="HepT-like"/>
</dbReference>
<evidence type="ECO:0000256" key="1">
    <source>
        <dbReference type="ARBA" id="ARBA00022649"/>
    </source>
</evidence>
<proteinExistence type="predicted"/>
<evidence type="ECO:0000313" key="5">
    <source>
        <dbReference type="EMBL" id="SQB64988.1"/>
    </source>
</evidence>
<dbReference type="EMBL" id="UASJ01000001">
    <property type="protein sequence ID" value="SQB64988.1"/>
    <property type="molecule type" value="Genomic_DNA"/>
</dbReference>
<dbReference type="CDD" id="cd00093">
    <property type="entry name" value="HTH_XRE"/>
    <property type="match status" value="1"/>
</dbReference>
<dbReference type="Pfam" id="PF01381">
    <property type="entry name" value="HTH_3"/>
    <property type="match status" value="1"/>
</dbReference>
<evidence type="ECO:0000259" key="4">
    <source>
        <dbReference type="PROSITE" id="PS50943"/>
    </source>
</evidence>
<organism evidence="5 6">
    <name type="scientific">Mobiluncus curtisii</name>
    <dbReference type="NCBI Taxonomy" id="2051"/>
    <lineage>
        <taxon>Bacteria</taxon>
        <taxon>Bacillati</taxon>
        <taxon>Actinomycetota</taxon>
        <taxon>Actinomycetes</taxon>
        <taxon>Actinomycetales</taxon>
        <taxon>Actinomycetaceae</taxon>
        <taxon>Mobiluncus</taxon>
    </lineage>
</organism>
<dbReference type="InterPro" id="IPR001387">
    <property type="entry name" value="Cro/C1-type_HTH"/>
</dbReference>
<evidence type="ECO:0000256" key="2">
    <source>
        <dbReference type="ARBA" id="ARBA00022722"/>
    </source>
</evidence>
<dbReference type="Pfam" id="PF01934">
    <property type="entry name" value="HepT-like"/>
    <property type="match status" value="1"/>
</dbReference>
<keyword evidence="1" id="KW-1277">Toxin-antitoxin system</keyword>
<dbReference type="PROSITE" id="PS50943">
    <property type="entry name" value="HTH_CROC1"/>
    <property type="match status" value="1"/>
</dbReference>
<evidence type="ECO:0000256" key="3">
    <source>
        <dbReference type="ARBA" id="ARBA00022801"/>
    </source>
</evidence>
<dbReference type="Proteomes" id="UP000250245">
    <property type="component" value="Unassembled WGS sequence"/>
</dbReference>
<name>A0A2X2YF84_9ACTO</name>
<dbReference type="RefSeq" id="WP_004007150.1">
    <property type="nucleotide sequence ID" value="NZ_CP068112.1"/>
</dbReference>
<dbReference type="SUPFAM" id="SSF47413">
    <property type="entry name" value="lambda repressor-like DNA-binding domains"/>
    <property type="match status" value="1"/>
</dbReference>
<accession>A0A2X2YF84</accession>
<reference evidence="5 6" key="1">
    <citation type="submission" date="2018-06" db="EMBL/GenBank/DDBJ databases">
        <authorList>
            <consortium name="Pathogen Informatics"/>
            <person name="Doyle S."/>
        </authorList>
    </citation>
    <scope>NUCLEOTIDE SEQUENCE [LARGE SCALE GENOMIC DNA]</scope>
    <source>
        <strain evidence="5 6">NCTC11820</strain>
    </source>
</reference>
<dbReference type="AlphaFoldDB" id="A0A2X2YF84"/>
<dbReference type="GO" id="GO:0016787">
    <property type="term" value="F:hydrolase activity"/>
    <property type="evidence" value="ECO:0007669"/>
    <property type="project" value="UniProtKB-KW"/>
</dbReference>
<gene>
    <name evidence="5" type="ORF">NCTC11820_01282</name>
</gene>
<dbReference type="GO" id="GO:0003677">
    <property type="term" value="F:DNA binding"/>
    <property type="evidence" value="ECO:0007669"/>
    <property type="project" value="InterPro"/>
</dbReference>
<keyword evidence="3" id="KW-0378">Hydrolase</keyword>
<dbReference type="GO" id="GO:0004540">
    <property type="term" value="F:RNA nuclease activity"/>
    <property type="evidence" value="ECO:0007669"/>
    <property type="project" value="InterPro"/>
</dbReference>
<feature type="domain" description="HTH cro/C1-type" evidence="4">
    <location>
        <begin position="17"/>
        <end position="71"/>
    </location>
</feature>
<sequence>MEQKFMALRDFRPGAFLRLRRNVLGLTQAELAGMSGVPQSHISAFENHKRRISEAEETALAKAVSVPAHTLMGMKRHVVRGIFSRHGYDEIFLFGPVSTGQDDAFTPIDFLVSTTNPLGMLDLVGLQNELENELSTTVYLSIDTGLGNAKVDRVPREVTRLDEKTKFEPLLVDLYRSGNVFSPREIEEYPYFQKWGFHKSFFPYDVSAARWRVDDMSRTLDVGMGIATGDPKAYFAKTPAGVQSRFAAYHSISVLVESAAKIHSDVKEVNPEIPWAILCELRYRLMQTVDELDASIAWTTLHQDFPKILDALSSITYPGSGTEETA</sequence>